<feature type="region of interest" description="Disordered" evidence="1">
    <location>
        <begin position="753"/>
        <end position="783"/>
    </location>
</feature>
<feature type="compositionally biased region" description="Acidic residues" evidence="1">
    <location>
        <begin position="704"/>
        <end position="720"/>
    </location>
</feature>
<organism evidence="4 5">
    <name type="scientific">Pisolithus tinctorius Marx 270</name>
    <dbReference type="NCBI Taxonomy" id="870435"/>
    <lineage>
        <taxon>Eukaryota</taxon>
        <taxon>Fungi</taxon>
        <taxon>Dikarya</taxon>
        <taxon>Basidiomycota</taxon>
        <taxon>Agaricomycotina</taxon>
        <taxon>Agaricomycetes</taxon>
        <taxon>Agaricomycetidae</taxon>
        <taxon>Boletales</taxon>
        <taxon>Sclerodermatineae</taxon>
        <taxon>Pisolithaceae</taxon>
        <taxon>Pisolithus</taxon>
    </lineage>
</organism>
<dbReference type="Proteomes" id="UP000054217">
    <property type="component" value="Unassembled WGS sequence"/>
</dbReference>
<feature type="region of interest" description="Disordered" evidence="1">
    <location>
        <begin position="693"/>
        <end position="720"/>
    </location>
</feature>
<dbReference type="EMBL" id="KN831954">
    <property type="protein sequence ID" value="KIO09454.1"/>
    <property type="molecule type" value="Genomic_DNA"/>
</dbReference>
<proteinExistence type="predicted"/>
<evidence type="ECO:0008006" key="6">
    <source>
        <dbReference type="Google" id="ProtNLM"/>
    </source>
</evidence>
<evidence type="ECO:0000256" key="1">
    <source>
        <dbReference type="SAM" id="MobiDB-lite"/>
    </source>
</evidence>
<dbReference type="PROSITE" id="PS50174">
    <property type="entry name" value="G_PATCH"/>
    <property type="match status" value="1"/>
</dbReference>
<dbReference type="GO" id="GO:0003676">
    <property type="term" value="F:nucleic acid binding"/>
    <property type="evidence" value="ECO:0007669"/>
    <property type="project" value="UniProtKB-UniRule"/>
</dbReference>
<gene>
    <name evidence="4" type="ORF">M404DRAFT_21978</name>
</gene>
<dbReference type="PROSITE" id="PS51061">
    <property type="entry name" value="R3H"/>
    <property type="match status" value="1"/>
</dbReference>
<name>A0A0C3PMA3_PISTI</name>
<feature type="compositionally biased region" description="Basic residues" evidence="1">
    <location>
        <begin position="554"/>
        <end position="572"/>
    </location>
</feature>
<dbReference type="InterPro" id="IPR036867">
    <property type="entry name" value="R3H_dom_sf"/>
</dbReference>
<dbReference type="InterPro" id="IPR051189">
    <property type="entry name" value="Splicing_assoc_domain"/>
</dbReference>
<dbReference type="AlphaFoldDB" id="A0A0C3PMA3"/>
<dbReference type="SUPFAM" id="SSF82708">
    <property type="entry name" value="R3H domain"/>
    <property type="match status" value="1"/>
</dbReference>
<evidence type="ECO:0000313" key="4">
    <source>
        <dbReference type="EMBL" id="KIO09454.1"/>
    </source>
</evidence>
<feature type="compositionally biased region" description="Basic and acidic residues" evidence="1">
    <location>
        <begin position="946"/>
        <end position="955"/>
    </location>
</feature>
<accession>A0A0C3PMA3</accession>
<feature type="region of interest" description="Disordered" evidence="1">
    <location>
        <begin position="540"/>
        <end position="572"/>
    </location>
</feature>
<dbReference type="HOGENOM" id="CLU_322646_0_0_1"/>
<sequence length="1009" mass="111591">MKRQPPNRDASLSDLLYFERPLLRPIKFVQATHTPFLFQESEEIFQPPSASNSMTVQSDVPTAERVACIFNNTQPFSPAAETIPEGETSDVLEEIDFADLGSFRAQVDAMDHAAQRKTKPDLGNTVIEETFTGVYKKEQLRDAQEKREAEETEQRTKVGEEKSALVAAGDITLRTLEQSIETLQVREHRAGALPSKPSESAAIKPTLPKPNSALTDMKLQNSLSTGNTTGKSDDVFEQMAAAADTERIDGDRGSDTPSNDPEEIDFADLGAFRAQVDCVQHPVERKTEPPDPGNAVIEETFTGVCNKEQPRNVLEISGAEETGQRRRTWEGESTAVAANGTTLRTLEQSIETLQVRENCDIGAFLGERSPWNPSERAGIKPTLSKPNNSNAHMELEANQSTNNTAADSHNVFEQRATTGTEFDGGDHGFFIDTQPTQPFAGGSASDAVLTDSRRDEILGEEEEKIVYVAPYPRSGRIQPTHDTTPRITLPTCSLLTGTSETWSASKEQKDTSVIVGDTVSSNSQSLSLHSMSLDFQRMESSAQPRHPAAFTPSQKKKEKLRLKSKASRVTRRRHARMQFRTFGAMLSESRLRDADEQECRDKKWETRRKDDSDIDWGDDIDNMEKSGMRTGVGALVADDGDDLSNSEGGMDLDPDVGSDMNAMLRFVEGMSAEGSRFVTMDDIEDQKQMIEEDQAKASAHTAEDSSDEDEGESEEDEEEAVLQLEEQFMIAESEGEGLELHSDDEDALTDEEPRFKNNRRAMHSGDGVDISSSKRRMKAKDKADYLPEELQAQWERDRARKAENKRLRKEARMLASLDPLAPKKGGKKARKLMMAALKQMDHLCTELDDMSSIEATMRRFAANIDGRRSMPLLPMKKNMRKIVHELATAFNLKSSSKGHGEGRYVTLVKTNRTGTINEGKVKAIMKRATRGSREVSQKKGRVYAPSHREGEEVGKEAPAIGKSNVGFKMLSSMGWSEGVKIGGDTSVGIEVPLTAVIKKSRLGLGATRT</sequence>
<feature type="domain" description="G-patch" evidence="2">
    <location>
        <begin position="962"/>
        <end position="1009"/>
    </location>
</feature>
<dbReference type="PANTHER" id="PTHR14195">
    <property type="entry name" value="G PATCH DOMAIN CONTAINING PROTEIN 2"/>
    <property type="match status" value="1"/>
</dbReference>
<feature type="domain" description="R3H" evidence="3">
    <location>
        <begin position="847"/>
        <end position="911"/>
    </location>
</feature>
<feature type="region of interest" description="Disordered" evidence="1">
    <location>
        <begin position="138"/>
        <end position="160"/>
    </location>
</feature>
<evidence type="ECO:0000259" key="3">
    <source>
        <dbReference type="PROSITE" id="PS51061"/>
    </source>
</evidence>
<evidence type="ECO:0000313" key="5">
    <source>
        <dbReference type="Proteomes" id="UP000054217"/>
    </source>
</evidence>
<dbReference type="InterPro" id="IPR000467">
    <property type="entry name" value="G_patch_dom"/>
</dbReference>
<feature type="region of interest" description="Disordered" evidence="1">
    <location>
        <begin position="929"/>
        <end position="955"/>
    </location>
</feature>
<dbReference type="SMART" id="SM00393">
    <property type="entry name" value="R3H"/>
    <property type="match status" value="1"/>
</dbReference>
<keyword evidence="5" id="KW-1185">Reference proteome</keyword>
<dbReference type="Pfam" id="PF01424">
    <property type="entry name" value="R3H"/>
    <property type="match status" value="1"/>
</dbReference>
<evidence type="ECO:0000259" key="2">
    <source>
        <dbReference type="PROSITE" id="PS50174"/>
    </source>
</evidence>
<dbReference type="OrthoDB" id="21470at2759"/>
<dbReference type="SMART" id="SM00443">
    <property type="entry name" value="G_patch"/>
    <property type="match status" value="1"/>
</dbReference>
<dbReference type="Pfam" id="PF01585">
    <property type="entry name" value="G-patch"/>
    <property type="match status" value="1"/>
</dbReference>
<reference evidence="4 5" key="1">
    <citation type="submission" date="2014-04" db="EMBL/GenBank/DDBJ databases">
        <authorList>
            <consortium name="DOE Joint Genome Institute"/>
            <person name="Kuo A."/>
            <person name="Kohler A."/>
            <person name="Costa M.D."/>
            <person name="Nagy L.G."/>
            <person name="Floudas D."/>
            <person name="Copeland A."/>
            <person name="Barry K.W."/>
            <person name="Cichocki N."/>
            <person name="Veneault-Fourrey C."/>
            <person name="LaButti K."/>
            <person name="Lindquist E.A."/>
            <person name="Lipzen A."/>
            <person name="Lundell T."/>
            <person name="Morin E."/>
            <person name="Murat C."/>
            <person name="Sun H."/>
            <person name="Tunlid A."/>
            <person name="Henrissat B."/>
            <person name="Grigoriev I.V."/>
            <person name="Hibbett D.S."/>
            <person name="Martin F."/>
            <person name="Nordberg H.P."/>
            <person name="Cantor M.N."/>
            <person name="Hua S.X."/>
        </authorList>
    </citation>
    <scope>NUCLEOTIDE SEQUENCE [LARGE SCALE GENOMIC DNA]</scope>
    <source>
        <strain evidence="4 5">Marx 270</strain>
    </source>
</reference>
<reference evidence="5" key="2">
    <citation type="submission" date="2015-01" db="EMBL/GenBank/DDBJ databases">
        <title>Evolutionary Origins and Diversification of the Mycorrhizal Mutualists.</title>
        <authorList>
            <consortium name="DOE Joint Genome Institute"/>
            <consortium name="Mycorrhizal Genomics Consortium"/>
            <person name="Kohler A."/>
            <person name="Kuo A."/>
            <person name="Nagy L.G."/>
            <person name="Floudas D."/>
            <person name="Copeland A."/>
            <person name="Barry K.W."/>
            <person name="Cichocki N."/>
            <person name="Veneault-Fourrey C."/>
            <person name="LaButti K."/>
            <person name="Lindquist E.A."/>
            <person name="Lipzen A."/>
            <person name="Lundell T."/>
            <person name="Morin E."/>
            <person name="Murat C."/>
            <person name="Riley R."/>
            <person name="Ohm R."/>
            <person name="Sun H."/>
            <person name="Tunlid A."/>
            <person name="Henrissat B."/>
            <person name="Grigoriev I.V."/>
            <person name="Hibbett D.S."/>
            <person name="Martin F."/>
        </authorList>
    </citation>
    <scope>NUCLEOTIDE SEQUENCE [LARGE SCALE GENOMIC DNA]</scope>
    <source>
        <strain evidence="5">Marx 270</strain>
    </source>
</reference>
<dbReference type="STRING" id="870435.A0A0C3PMA3"/>
<protein>
    <recommendedName>
        <fullName evidence="6">Protein SQS1</fullName>
    </recommendedName>
</protein>
<feature type="region of interest" description="Disordered" evidence="1">
    <location>
        <begin position="190"/>
        <end position="216"/>
    </location>
</feature>
<dbReference type="InterPro" id="IPR001374">
    <property type="entry name" value="R3H_dom"/>
</dbReference>
<dbReference type="CDD" id="cd02325">
    <property type="entry name" value="R3H"/>
    <property type="match status" value="1"/>
</dbReference>
<dbReference type="Gene3D" id="3.30.1370.50">
    <property type="entry name" value="R3H-like domain"/>
    <property type="match status" value="1"/>
</dbReference>
<dbReference type="InParanoid" id="A0A0C3PMA3"/>